<dbReference type="RefSeq" id="WP_277865855.1">
    <property type="nucleotide sequence ID" value="NZ_JAKKUT010000002.1"/>
</dbReference>
<evidence type="ECO:0008006" key="4">
    <source>
        <dbReference type="Google" id="ProtNLM"/>
    </source>
</evidence>
<gene>
    <name evidence="2" type="ORF">L3556_03130</name>
</gene>
<feature type="transmembrane region" description="Helical" evidence="1">
    <location>
        <begin position="20"/>
        <end position="37"/>
    </location>
</feature>
<dbReference type="Proteomes" id="UP001154265">
    <property type="component" value="Unassembled WGS sequence"/>
</dbReference>
<dbReference type="EMBL" id="JAKKUT010000002">
    <property type="protein sequence ID" value="MDG2989931.1"/>
    <property type="molecule type" value="Genomic_DNA"/>
</dbReference>
<evidence type="ECO:0000313" key="3">
    <source>
        <dbReference type="Proteomes" id="UP001154265"/>
    </source>
</evidence>
<comment type="caution">
    <text evidence="2">The sequence shown here is derived from an EMBL/GenBank/DDBJ whole genome shotgun (WGS) entry which is preliminary data.</text>
</comment>
<evidence type="ECO:0000313" key="2">
    <source>
        <dbReference type="EMBL" id="MDG2989931.1"/>
    </source>
</evidence>
<sequence length="155" mass="16524">MEGRSPQNPKNSINVGKFPFIPLGLVGLGYVLVGWRLSAYNPVWGIISAGFAGIITVLLIWGTGSILRVMRLGPRSILTMLFLSSAVTMVVIASTIFALIAILLATETLVRLEMQAAGYRGSQILAVIMQVALLGILVGWAIGNYLVPGQPFLGL</sequence>
<evidence type="ECO:0000256" key="1">
    <source>
        <dbReference type="SAM" id="Phobius"/>
    </source>
</evidence>
<protein>
    <recommendedName>
        <fullName evidence="4">Yip1 domain-containing protein</fullName>
    </recommendedName>
</protein>
<organism evidence="2 3">
    <name type="scientific">Candidatus Synechococcus calcipolaris G9</name>
    <dbReference type="NCBI Taxonomy" id="1497997"/>
    <lineage>
        <taxon>Bacteria</taxon>
        <taxon>Bacillati</taxon>
        <taxon>Cyanobacteriota</taxon>
        <taxon>Cyanophyceae</taxon>
        <taxon>Synechococcales</taxon>
        <taxon>Synechococcaceae</taxon>
        <taxon>Synechococcus</taxon>
    </lineage>
</organism>
<feature type="transmembrane region" description="Helical" evidence="1">
    <location>
        <begin position="124"/>
        <end position="147"/>
    </location>
</feature>
<feature type="transmembrane region" description="Helical" evidence="1">
    <location>
        <begin position="43"/>
        <end position="67"/>
    </location>
</feature>
<keyword evidence="1" id="KW-0812">Transmembrane</keyword>
<keyword evidence="1" id="KW-1133">Transmembrane helix</keyword>
<accession>A0ABT6EXG5</accession>
<keyword evidence="1" id="KW-0472">Membrane</keyword>
<keyword evidence="3" id="KW-1185">Reference proteome</keyword>
<name>A0ABT6EXG5_9SYNE</name>
<reference evidence="2" key="2">
    <citation type="submission" date="2022-01" db="EMBL/GenBank/DDBJ databases">
        <authorList>
            <person name="Zivanovic Y."/>
            <person name="Moreira D."/>
            <person name="Lopez-Garcia P."/>
        </authorList>
    </citation>
    <scope>NUCLEOTIDE SEQUENCE</scope>
    <source>
        <strain evidence="2">G9</strain>
    </source>
</reference>
<reference evidence="2" key="1">
    <citation type="journal article" date="2022" name="Genome Biol. Evol.">
        <title>A New Gene Family Diagnostic for Intracellular Biomineralization of Amorphous Ca Carbonates by Cyanobacteria.</title>
        <authorList>
            <person name="Benzerara K."/>
            <person name="Duprat E."/>
            <person name="Bitard-Feildel T."/>
            <person name="Caumes G."/>
            <person name="Cassier-Chauvat C."/>
            <person name="Chauvat F."/>
            <person name="Dezi M."/>
            <person name="Diop S.I."/>
            <person name="Gaschignard G."/>
            <person name="Gorgen S."/>
            <person name="Gugger M."/>
            <person name="Lopez-Garcia P."/>
            <person name="Millet M."/>
            <person name="Skouri-Panet F."/>
            <person name="Moreira D."/>
            <person name="Callebaut I."/>
        </authorList>
    </citation>
    <scope>NUCLEOTIDE SEQUENCE</scope>
    <source>
        <strain evidence="2">G9</strain>
    </source>
</reference>
<feature type="transmembrane region" description="Helical" evidence="1">
    <location>
        <begin position="79"/>
        <end position="104"/>
    </location>
</feature>
<proteinExistence type="predicted"/>